<reference evidence="2 3" key="1">
    <citation type="submission" date="2019-11" db="EMBL/GenBank/DDBJ databases">
        <authorList>
            <person name="Li J."/>
        </authorList>
    </citation>
    <scope>NUCLEOTIDE SEQUENCE [LARGE SCALE GENOMIC DNA]</scope>
    <source>
        <strain evidence="2 3">MF47</strain>
    </source>
</reference>
<dbReference type="SUPFAM" id="SSF50475">
    <property type="entry name" value="FMN-binding split barrel"/>
    <property type="match status" value="1"/>
</dbReference>
<feature type="domain" description="General stress protein FMN-binding split barrel" evidence="1">
    <location>
        <begin position="6"/>
        <end position="152"/>
    </location>
</feature>
<protein>
    <submittedName>
        <fullName evidence="2">Pyridoxamine 5'-phosphate oxidase</fullName>
    </submittedName>
</protein>
<dbReference type="PANTHER" id="PTHR34818:SF1">
    <property type="entry name" value="PROTEIN BLI-3"/>
    <property type="match status" value="1"/>
</dbReference>
<dbReference type="KEGG" id="aef:GEV26_08535"/>
<dbReference type="AlphaFoldDB" id="A0A5Q2MIA8"/>
<dbReference type="Gene3D" id="2.30.110.10">
    <property type="entry name" value="Electron Transport, Fmn-binding Protein, Chain A"/>
    <property type="match status" value="1"/>
</dbReference>
<dbReference type="Pfam" id="PF16242">
    <property type="entry name" value="Pyrid_ox_like"/>
    <property type="match status" value="1"/>
</dbReference>
<keyword evidence="3" id="KW-1185">Reference proteome</keyword>
<gene>
    <name evidence="2" type="ORF">GEV26_08535</name>
</gene>
<dbReference type="Proteomes" id="UP000392064">
    <property type="component" value="Chromosome"/>
</dbReference>
<dbReference type="InterPro" id="IPR038725">
    <property type="entry name" value="YdaG_split_barrel_FMN-bd"/>
</dbReference>
<evidence type="ECO:0000313" key="3">
    <source>
        <dbReference type="Proteomes" id="UP000392064"/>
    </source>
</evidence>
<evidence type="ECO:0000259" key="1">
    <source>
        <dbReference type="Pfam" id="PF16242"/>
    </source>
</evidence>
<name>A0A5Q2MIA8_9ACTN</name>
<dbReference type="InterPro" id="IPR012349">
    <property type="entry name" value="Split_barrel_FMN-bd"/>
</dbReference>
<dbReference type="EMBL" id="CP045737">
    <property type="protein sequence ID" value="QGG41403.1"/>
    <property type="molecule type" value="Genomic_DNA"/>
</dbReference>
<accession>A0A5Q2MIA8</accession>
<dbReference type="InterPro" id="IPR052917">
    <property type="entry name" value="Stress-Dev_Protein"/>
</dbReference>
<evidence type="ECO:0000313" key="2">
    <source>
        <dbReference type="EMBL" id="QGG41403.1"/>
    </source>
</evidence>
<dbReference type="RefSeq" id="WP_153652671.1">
    <property type="nucleotide sequence ID" value="NZ_CP045737.1"/>
</dbReference>
<dbReference type="PANTHER" id="PTHR34818">
    <property type="entry name" value="PROTEIN BLI-3"/>
    <property type="match status" value="1"/>
</dbReference>
<organism evidence="2 3">
    <name type="scientific">Aeromicrobium yanjiei</name>
    <dbReference type="NCBI Taxonomy" id="2662028"/>
    <lineage>
        <taxon>Bacteria</taxon>
        <taxon>Bacillati</taxon>
        <taxon>Actinomycetota</taxon>
        <taxon>Actinomycetes</taxon>
        <taxon>Propionibacteriales</taxon>
        <taxon>Nocardioidaceae</taxon>
        <taxon>Aeromicrobium</taxon>
    </lineage>
</organism>
<proteinExistence type="predicted"/>
<sequence>MTTRDEHVEKLVELTKDSRFCMLTTVDSDGSLVSRPMSRQEVDLDVEMWFIATRDSRKAQHLRANPTAAVTVSTDSSWVSLSGTAEIVDDTAKLEELWSTFAEAWLPEGPKDPNAVLVRFDASTAEYWDNPGGRVSTLISLAKSKLTGKPYDGGENEVVTGL</sequence>